<comment type="caution">
    <text evidence="1">The sequence shown here is derived from an EMBL/GenBank/DDBJ whole genome shotgun (WGS) entry which is preliminary data.</text>
</comment>
<dbReference type="Proteomes" id="UP001054945">
    <property type="component" value="Unassembled WGS sequence"/>
</dbReference>
<dbReference type="EMBL" id="BPLR01014783">
    <property type="protein sequence ID" value="GIY71308.1"/>
    <property type="molecule type" value="Genomic_DNA"/>
</dbReference>
<name>A0AAV4VMN8_CAEEX</name>
<proteinExistence type="predicted"/>
<dbReference type="AlphaFoldDB" id="A0AAV4VMN8"/>
<protein>
    <submittedName>
        <fullName evidence="1">Uncharacterized protein</fullName>
    </submittedName>
</protein>
<keyword evidence="2" id="KW-1185">Reference proteome</keyword>
<sequence length="66" mass="6995">MHATFAVTIATKEWGRVRLQHLPVKGLSEREHAAQGPVPARDTERTTDGAVLDAGVPGLQVAGLLP</sequence>
<accession>A0AAV4VMN8</accession>
<reference evidence="1 2" key="1">
    <citation type="submission" date="2021-06" db="EMBL/GenBank/DDBJ databases">
        <title>Caerostris extrusa draft genome.</title>
        <authorList>
            <person name="Kono N."/>
            <person name="Arakawa K."/>
        </authorList>
    </citation>
    <scope>NUCLEOTIDE SEQUENCE [LARGE SCALE GENOMIC DNA]</scope>
</reference>
<evidence type="ECO:0000313" key="1">
    <source>
        <dbReference type="EMBL" id="GIY71308.1"/>
    </source>
</evidence>
<gene>
    <name evidence="1" type="ORF">CEXT_643561</name>
</gene>
<evidence type="ECO:0000313" key="2">
    <source>
        <dbReference type="Proteomes" id="UP001054945"/>
    </source>
</evidence>
<organism evidence="1 2">
    <name type="scientific">Caerostris extrusa</name>
    <name type="common">Bark spider</name>
    <name type="synonym">Caerostris bankana</name>
    <dbReference type="NCBI Taxonomy" id="172846"/>
    <lineage>
        <taxon>Eukaryota</taxon>
        <taxon>Metazoa</taxon>
        <taxon>Ecdysozoa</taxon>
        <taxon>Arthropoda</taxon>
        <taxon>Chelicerata</taxon>
        <taxon>Arachnida</taxon>
        <taxon>Araneae</taxon>
        <taxon>Araneomorphae</taxon>
        <taxon>Entelegynae</taxon>
        <taxon>Araneoidea</taxon>
        <taxon>Araneidae</taxon>
        <taxon>Caerostris</taxon>
    </lineage>
</organism>